<dbReference type="SMART" id="SM00849">
    <property type="entry name" value="Lactamase_B"/>
    <property type="match status" value="1"/>
</dbReference>
<accession>A0A1H1N5N0</accession>
<feature type="signal peptide" evidence="2">
    <location>
        <begin position="1"/>
        <end position="25"/>
    </location>
</feature>
<protein>
    <submittedName>
        <fullName evidence="4">Ribonuclease Z</fullName>
    </submittedName>
</protein>
<dbReference type="RefSeq" id="WP_100382602.1">
    <property type="nucleotide sequence ID" value="NZ_LT629750.1"/>
</dbReference>
<dbReference type="Gene3D" id="3.60.15.10">
    <property type="entry name" value="Ribonuclease Z/Hydroxyacylglutathione hydrolase-like"/>
    <property type="match status" value="1"/>
</dbReference>
<dbReference type="EMBL" id="LT629750">
    <property type="protein sequence ID" value="SDR93469.1"/>
    <property type="molecule type" value="Genomic_DNA"/>
</dbReference>
<feature type="chain" id="PRO_5009255171" evidence="2">
    <location>
        <begin position="26"/>
        <end position="329"/>
    </location>
</feature>
<reference evidence="5" key="1">
    <citation type="submission" date="2016-10" db="EMBL/GenBank/DDBJ databases">
        <authorList>
            <person name="Varghese N."/>
            <person name="Submissions S."/>
        </authorList>
    </citation>
    <scope>NUCLEOTIDE SEQUENCE [LARGE SCALE GENOMIC DNA]</scope>
    <source>
        <strain evidence="5">GAS369</strain>
    </source>
</reference>
<dbReference type="AlphaFoldDB" id="A0A1H1N5N0"/>
<dbReference type="CDD" id="cd07719">
    <property type="entry name" value="arylsulfatase_AtsA-like_MBL-fold"/>
    <property type="match status" value="1"/>
</dbReference>
<dbReference type="Proteomes" id="UP000243904">
    <property type="component" value="Chromosome I"/>
</dbReference>
<keyword evidence="5" id="KW-1185">Reference proteome</keyword>
<dbReference type="InterPro" id="IPR036866">
    <property type="entry name" value="RibonucZ/Hydroxyglut_hydro"/>
</dbReference>
<dbReference type="SUPFAM" id="SSF56281">
    <property type="entry name" value="Metallo-hydrolase/oxidoreductase"/>
    <property type="match status" value="1"/>
</dbReference>
<proteinExistence type="predicted"/>
<keyword evidence="1" id="KW-0378">Hydrolase</keyword>
<evidence type="ECO:0000313" key="4">
    <source>
        <dbReference type="EMBL" id="SDR93469.1"/>
    </source>
</evidence>
<dbReference type="InterPro" id="IPR001279">
    <property type="entry name" value="Metallo-B-lactamas"/>
</dbReference>
<evidence type="ECO:0000313" key="5">
    <source>
        <dbReference type="Proteomes" id="UP000243904"/>
    </source>
</evidence>
<dbReference type="PANTHER" id="PTHR46018:SF2">
    <property type="entry name" value="ZINC PHOSPHODIESTERASE ELAC PROTEIN 1"/>
    <property type="match status" value="1"/>
</dbReference>
<sequence>MRVRLGLTLSAVVLTAFAWVGAADAAEIKVTLLGTGTPTPRLSSFSASTLVEAGSERLIFDFGRGSSIRLFQKKIPLGSITAHFITHLHSDHVVGLPDMWLTGWIGTPYGSRKSPMVIYGPKGTVAMTENLTKAFSEDIRIRVADEDYPPAGVAFDAHDIEPGLAYDHNGVKVTAIEVNHGEKIKPAFGYIIEFDGKKVVLSGDTRPDQRVAKAAAGADLLIHEVAIIDPTLLKSYPNYRAIEDHHTSPEEAGKIFSTAKPKLAVYSHIVFATLPPVQDVPEEALIARTRTTYDGPLLVGRDLMSFTISDEVKAFAPDGTAIKPPVAGQ</sequence>
<organism evidence="4 5">
    <name type="scientific">Bradyrhizobium canariense</name>
    <dbReference type="NCBI Taxonomy" id="255045"/>
    <lineage>
        <taxon>Bacteria</taxon>
        <taxon>Pseudomonadati</taxon>
        <taxon>Pseudomonadota</taxon>
        <taxon>Alphaproteobacteria</taxon>
        <taxon>Hyphomicrobiales</taxon>
        <taxon>Nitrobacteraceae</taxon>
        <taxon>Bradyrhizobium</taxon>
    </lineage>
</organism>
<gene>
    <name evidence="4" type="ORF">SAMN05444158_0464</name>
</gene>
<dbReference type="GO" id="GO:0042781">
    <property type="term" value="F:3'-tRNA processing endoribonuclease activity"/>
    <property type="evidence" value="ECO:0007669"/>
    <property type="project" value="TreeGrafter"/>
</dbReference>
<evidence type="ECO:0000256" key="2">
    <source>
        <dbReference type="SAM" id="SignalP"/>
    </source>
</evidence>
<dbReference type="Pfam" id="PF12706">
    <property type="entry name" value="Lactamase_B_2"/>
    <property type="match status" value="1"/>
</dbReference>
<feature type="domain" description="Metallo-beta-lactamase" evidence="3">
    <location>
        <begin position="45"/>
        <end position="245"/>
    </location>
</feature>
<keyword evidence="2" id="KW-0732">Signal</keyword>
<evidence type="ECO:0000256" key="1">
    <source>
        <dbReference type="ARBA" id="ARBA00022801"/>
    </source>
</evidence>
<name>A0A1H1N5N0_9BRAD</name>
<dbReference type="PANTHER" id="PTHR46018">
    <property type="entry name" value="ZINC PHOSPHODIESTERASE ELAC PROTEIN 1"/>
    <property type="match status" value="1"/>
</dbReference>
<dbReference type="InterPro" id="IPR044094">
    <property type="entry name" value="AtsA-like_MBL-fold"/>
</dbReference>
<evidence type="ECO:0000259" key="3">
    <source>
        <dbReference type="SMART" id="SM00849"/>
    </source>
</evidence>